<evidence type="ECO:0000313" key="3">
    <source>
        <dbReference type="Proteomes" id="UP001237642"/>
    </source>
</evidence>
<comment type="caution">
    <text evidence="2">The sequence shown here is derived from an EMBL/GenBank/DDBJ whole genome shotgun (WGS) entry which is preliminary data.</text>
</comment>
<protein>
    <recommendedName>
        <fullName evidence="4">Response regulatory domain-containing protein</fullName>
    </recommendedName>
</protein>
<organism evidence="2 3">
    <name type="scientific">Heracleum sosnowskyi</name>
    <dbReference type="NCBI Taxonomy" id="360622"/>
    <lineage>
        <taxon>Eukaryota</taxon>
        <taxon>Viridiplantae</taxon>
        <taxon>Streptophyta</taxon>
        <taxon>Embryophyta</taxon>
        <taxon>Tracheophyta</taxon>
        <taxon>Spermatophyta</taxon>
        <taxon>Magnoliopsida</taxon>
        <taxon>eudicotyledons</taxon>
        <taxon>Gunneridae</taxon>
        <taxon>Pentapetalae</taxon>
        <taxon>asterids</taxon>
        <taxon>campanulids</taxon>
        <taxon>Apiales</taxon>
        <taxon>Apiaceae</taxon>
        <taxon>Apioideae</taxon>
        <taxon>apioid superclade</taxon>
        <taxon>Tordylieae</taxon>
        <taxon>Tordyliinae</taxon>
        <taxon>Heracleum</taxon>
    </lineage>
</organism>
<accession>A0AAD8GXP5</accession>
<dbReference type="InterPro" id="IPR011006">
    <property type="entry name" value="CheY-like_superfamily"/>
</dbReference>
<dbReference type="PANTHER" id="PTHR43228:SF1">
    <property type="entry name" value="TWO-COMPONENT RESPONSE REGULATOR ARR22"/>
    <property type="match status" value="1"/>
</dbReference>
<gene>
    <name evidence="2" type="ORF">POM88_049857</name>
</gene>
<proteinExistence type="predicted"/>
<dbReference type="EMBL" id="JAUIZM010000011">
    <property type="protein sequence ID" value="KAK1356601.1"/>
    <property type="molecule type" value="Genomic_DNA"/>
</dbReference>
<sequence>MYIEEIDEDKTPEVPKPTVDQSSTKRKDDKDAGTGGVVSKREEDMDCNVGGSNTRRPPALVVDDDAATRELRDLGVNAMIVGISDDRDHTMEEFIQAGMDQFYEKPIKAETVISILRAL</sequence>
<reference evidence="2" key="1">
    <citation type="submission" date="2023-02" db="EMBL/GenBank/DDBJ databases">
        <title>Genome of toxic invasive species Heracleum sosnowskyi carries increased number of genes despite the absence of recent whole-genome duplications.</title>
        <authorList>
            <person name="Schelkunov M."/>
            <person name="Shtratnikova V."/>
            <person name="Makarenko M."/>
            <person name="Klepikova A."/>
            <person name="Omelchenko D."/>
            <person name="Novikova G."/>
            <person name="Obukhova E."/>
            <person name="Bogdanov V."/>
            <person name="Penin A."/>
            <person name="Logacheva M."/>
        </authorList>
    </citation>
    <scope>NUCLEOTIDE SEQUENCE</scope>
    <source>
        <strain evidence="2">Hsosn_3</strain>
        <tissue evidence="2">Leaf</tissue>
    </source>
</reference>
<dbReference type="Proteomes" id="UP001237642">
    <property type="component" value="Unassembled WGS sequence"/>
</dbReference>
<evidence type="ECO:0008006" key="4">
    <source>
        <dbReference type="Google" id="ProtNLM"/>
    </source>
</evidence>
<reference evidence="2" key="2">
    <citation type="submission" date="2023-05" db="EMBL/GenBank/DDBJ databases">
        <authorList>
            <person name="Schelkunov M.I."/>
        </authorList>
    </citation>
    <scope>NUCLEOTIDE SEQUENCE</scope>
    <source>
        <strain evidence="2">Hsosn_3</strain>
        <tissue evidence="2">Leaf</tissue>
    </source>
</reference>
<dbReference type="SUPFAM" id="SSF52172">
    <property type="entry name" value="CheY-like"/>
    <property type="match status" value="1"/>
</dbReference>
<dbReference type="PANTHER" id="PTHR43228">
    <property type="entry name" value="TWO-COMPONENT RESPONSE REGULATOR"/>
    <property type="match status" value="1"/>
</dbReference>
<evidence type="ECO:0000256" key="1">
    <source>
        <dbReference type="SAM" id="MobiDB-lite"/>
    </source>
</evidence>
<feature type="compositionally biased region" description="Acidic residues" evidence="1">
    <location>
        <begin position="1"/>
        <end position="10"/>
    </location>
</feature>
<dbReference type="AlphaFoldDB" id="A0AAD8GXP5"/>
<dbReference type="Gene3D" id="3.40.50.2300">
    <property type="match status" value="1"/>
</dbReference>
<keyword evidence="3" id="KW-1185">Reference proteome</keyword>
<name>A0AAD8GXP5_9APIA</name>
<dbReference type="InterPro" id="IPR052048">
    <property type="entry name" value="ST_Response_Regulator"/>
</dbReference>
<feature type="compositionally biased region" description="Basic and acidic residues" evidence="1">
    <location>
        <begin position="23"/>
        <end position="32"/>
    </location>
</feature>
<evidence type="ECO:0000313" key="2">
    <source>
        <dbReference type="EMBL" id="KAK1356601.1"/>
    </source>
</evidence>
<feature type="region of interest" description="Disordered" evidence="1">
    <location>
        <begin position="1"/>
        <end position="59"/>
    </location>
</feature>